<evidence type="ECO:0000313" key="3">
    <source>
        <dbReference type="Proteomes" id="UP000030149"/>
    </source>
</evidence>
<feature type="transmembrane region" description="Helical" evidence="1">
    <location>
        <begin position="12"/>
        <end position="32"/>
    </location>
</feature>
<protein>
    <submittedName>
        <fullName evidence="2">Uncharacterized protein</fullName>
    </submittedName>
</protein>
<keyword evidence="1" id="KW-0472">Membrane</keyword>
<feature type="transmembrane region" description="Helical" evidence="1">
    <location>
        <begin position="77"/>
        <end position="98"/>
    </location>
</feature>
<feature type="transmembrane region" description="Helical" evidence="1">
    <location>
        <begin position="52"/>
        <end position="70"/>
    </location>
</feature>
<keyword evidence="1" id="KW-1133">Transmembrane helix</keyword>
<dbReference type="Proteomes" id="UP000030149">
    <property type="component" value="Unassembled WGS sequence"/>
</dbReference>
<comment type="caution">
    <text evidence="2">The sequence shown here is derived from an EMBL/GenBank/DDBJ whole genome shotgun (WGS) entry which is preliminary data.</text>
</comment>
<proteinExistence type="predicted"/>
<reference evidence="2 3" key="2">
    <citation type="journal article" date="2015" name="Stand. Genomic Sci.">
        <title>High quality draft genomic sequence of Flavobacterium enshiense DK69(T) and comparison among Flavobacterium genomes.</title>
        <authorList>
            <person name="Zeng Z."/>
            <person name="Chen C."/>
            <person name="Du H."/>
            <person name="Wang G."/>
            <person name="Li M."/>
        </authorList>
    </citation>
    <scope>NUCLEOTIDE SEQUENCE [LARGE SCALE GENOMIC DNA]</scope>
    <source>
        <strain evidence="2 3">DK69</strain>
    </source>
</reference>
<organism evidence="2 3">
    <name type="scientific">Flavobacterium enshiense DK69</name>
    <dbReference type="NCBI Taxonomy" id="1107311"/>
    <lineage>
        <taxon>Bacteria</taxon>
        <taxon>Pseudomonadati</taxon>
        <taxon>Bacteroidota</taxon>
        <taxon>Flavobacteriia</taxon>
        <taxon>Flavobacteriales</taxon>
        <taxon>Flavobacteriaceae</taxon>
        <taxon>Flavobacterium</taxon>
    </lineage>
</organism>
<accession>A0A0A2N034</accession>
<dbReference type="PATRIC" id="fig|1107311.5.peg.39"/>
<keyword evidence="1" id="KW-0812">Transmembrane</keyword>
<dbReference type="AlphaFoldDB" id="A0A0A2N034"/>
<keyword evidence="3" id="KW-1185">Reference proteome</keyword>
<reference evidence="3" key="1">
    <citation type="submission" date="2013-09" db="EMBL/GenBank/DDBJ databases">
        <authorList>
            <person name="Zeng Z."/>
            <person name="Chen C."/>
        </authorList>
    </citation>
    <scope>NUCLEOTIDE SEQUENCE [LARGE SCALE GENOMIC DNA]</scope>
    <source>
        <strain evidence="3">DK69</strain>
    </source>
</reference>
<dbReference type="STRING" id="1107311.Q767_00205"/>
<evidence type="ECO:0000313" key="2">
    <source>
        <dbReference type="EMBL" id="KGO97063.1"/>
    </source>
</evidence>
<name>A0A0A2N034_9FLAO</name>
<feature type="transmembrane region" description="Helical" evidence="1">
    <location>
        <begin position="104"/>
        <end position="126"/>
    </location>
</feature>
<gene>
    <name evidence="2" type="ORF">Q767_00205</name>
</gene>
<sequence>MLMNKFLIKNQRLIILISSLLTLAYSIFSIYGRVRVTILSPAEDRVWEMVTIIADLPMLIPAFLGLFYFAKRNNTKLLIPIVYTLLLFAMLFTFILQFTQDNALGFALPMFFIVMPICIYATIALIGQIFKSKSA</sequence>
<evidence type="ECO:0000256" key="1">
    <source>
        <dbReference type="SAM" id="Phobius"/>
    </source>
</evidence>
<dbReference type="EMBL" id="JRLZ01000001">
    <property type="protein sequence ID" value="KGO97063.1"/>
    <property type="molecule type" value="Genomic_DNA"/>
</dbReference>